<dbReference type="EMBL" id="CM043018">
    <property type="protein sequence ID" value="KAI4463957.1"/>
    <property type="molecule type" value="Genomic_DNA"/>
</dbReference>
<gene>
    <name evidence="1" type="ORF">MML48_4g00006712</name>
</gene>
<sequence length="357" mass="39278">MEHVSIAPPPLPPKTRRSPPSEEDEEEATVNGSVCIEDRTSNFLEVREGHSSTTEITNSAGNHVVKIRINPTIDVPESNTNPRIRISVNSEENPTNMSECTATPFFYYGPYNTNIIPSGQVSPSDTLDSGTCSDLDGTPPPLPKKKSGGVSVTLIGGQNSINQEGDSDNDSNISCDSLNSGDLQTDTKDPKSKNKLSAFLPQRLLRDIRDRSGKQTQSPETIKQDEEDIDDDVSKLAKIMLPKVVIDQNSYQSRKQKEELDRQSKLFANMLHNPDQFYNFHLNEHLIDETDCADVPIKKVDDESFAGLKNVIGCEDSKTIRSAKGTVRGVKNRVRAGIATFLQINSTVKVSPVIIVL</sequence>
<proteinExistence type="predicted"/>
<reference evidence="1" key="1">
    <citation type="submission" date="2022-04" db="EMBL/GenBank/DDBJ databases">
        <title>Chromosome-scale genome assembly of Holotrichia oblita Faldermann.</title>
        <authorList>
            <person name="Rongchong L."/>
        </authorList>
    </citation>
    <scope>NUCLEOTIDE SEQUENCE</scope>
    <source>
        <strain evidence="1">81SQS9</strain>
    </source>
</reference>
<evidence type="ECO:0000313" key="1">
    <source>
        <dbReference type="EMBL" id="KAI4463957.1"/>
    </source>
</evidence>
<accession>A0ACB9TAV9</accession>
<protein>
    <submittedName>
        <fullName evidence="1">Uncharacterized protein</fullName>
    </submittedName>
</protein>
<evidence type="ECO:0000313" key="2">
    <source>
        <dbReference type="Proteomes" id="UP001056778"/>
    </source>
</evidence>
<comment type="caution">
    <text evidence="1">The sequence shown here is derived from an EMBL/GenBank/DDBJ whole genome shotgun (WGS) entry which is preliminary data.</text>
</comment>
<keyword evidence="2" id="KW-1185">Reference proteome</keyword>
<dbReference type="Proteomes" id="UP001056778">
    <property type="component" value="Chromosome 4"/>
</dbReference>
<organism evidence="1 2">
    <name type="scientific">Holotrichia oblita</name>
    <name type="common">Chafer beetle</name>
    <dbReference type="NCBI Taxonomy" id="644536"/>
    <lineage>
        <taxon>Eukaryota</taxon>
        <taxon>Metazoa</taxon>
        <taxon>Ecdysozoa</taxon>
        <taxon>Arthropoda</taxon>
        <taxon>Hexapoda</taxon>
        <taxon>Insecta</taxon>
        <taxon>Pterygota</taxon>
        <taxon>Neoptera</taxon>
        <taxon>Endopterygota</taxon>
        <taxon>Coleoptera</taxon>
        <taxon>Polyphaga</taxon>
        <taxon>Scarabaeiformia</taxon>
        <taxon>Scarabaeidae</taxon>
        <taxon>Melolonthinae</taxon>
        <taxon>Holotrichia</taxon>
    </lineage>
</organism>
<name>A0ACB9TAV9_HOLOL</name>